<reference evidence="1" key="1">
    <citation type="submission" date="2021-06" db="EMBL/GenBank/DDBJ databases">
        <authorList>
            <person name="Kallberg Y."/>
            <person name="Tangrot J."/>
            <person name="Rosling A."/>
        </authorList>
    </citation>
    <scope>NUCLEOTIDE SEQUENCE</scope>
    <source>
        <strain evidence="1">CL356</strain>
    </source>
</reference>
<dbReference type="Proteomes" id="UP000789525">
    <property type="component" value="Unassembled WGS sequence"/>
</dbReference>
<gene>
    <name evidence="1" type="ORF">ACOLOM_LOCUS1646</name>
</gene>
<accession>A0ACA9KHS7</accession>
<comment type="caution">
    <text evidence="1">The sequence shown here is derived from an EMBL/GenBank/DDBJ whole genome shotgun (WGS) entry which is preliminary data.</text>
</comment>
<evidence type="ECO:0000313" key="2">
    <source>
        <dbReference type="Proteomes" id="UP000789525"/>
    </source>
</evidence>
<keyword evidence="2" id="KW-1185">Reference proteome</keyword>
<proteinExistence type="predicted"/>
<dbReference type="EMBL" id="CAJVPT010001982">
    <property type="protein sequence ID" value="CAG8472356.1"/>
    <property type="molecule type" value="Genomic_DNA"/>
</dbReference>
<sequence>MLQNLVGYRSPHIMLSMNPIRVPKHNAISMVFYYEYNSQKVTHHPVL</sequence>
<evidence type="ECO:0000313" key="1">
    <source>
        <dbReference type="EMBL" id="CAG8472356.1"/>
    </source>
</evidence>
<organism evidence="1 2">
    <name type="scientific">Acaulospora colombiana</name>
    <dbReference type="NCBI Taxonomy" id="27376"/>
    <lineage>
        <taxon>Eukaryota</taxon>
        <taxon>Fungi</taxon>
        <taxon>Fungi incertae sedis</taxon>
        <taxon>Mucoromycota</taxon>
        <taxon>Glomeromycotina</taxon>
        <taxon>Glomeromycetes</taxon>
        <taxon>Diversisporales</taxon>
        <taxon>Acaulosporaceae</taxon>
        <taxon>Acaulospora</taxon>
    </lineage>
</organism>
<protein>
    <submittedName>
        <fullName evidence="1">7218_t:CDS:1</fullName>
    </submittedName>
</protein>
<name>A0ACA9KHS7_9GLOM</name>